<dbReference type="KEGG" id="rak:A1C_00635"/>
<proteinExistence type="predicted"/>
<gene>
    <name evidence="2" type="ordered locus">A1C_00635</name>
</gene>
<evidence type="ECO:0000313" key="3">
    <source>
        <dbReference type="Proteomes" id="UP000006830"/>
    </source>
</evidence>
<keyword evidence="1" id="KW-0472">Membrane</keyword>
<keyword evidence="1" id="KW-1133">Transmembrane helix</keyword>
<sequence length="79" mass="8880">MQDPDTIRQIVNKQATDQIEARERRQKYKNSSDSGEGEFLGAVIIITAYVFYKAVEVVLKVTTADSKILVNAYKINTGK</sequence>
<feature type="transmembrane region" description="Helical" evidence="1">
    <location>
        <begin position="39"/>
        <end position="59"/>
    </location>
</feature>
<keyword evidence="1" id="KW-0812">Transmembrane</keyword>
<dbReference type="EMBL" id="CP000847">
    <property type="protein sequence ID" value="ABV74460.1"/>
    <property type="molecule type" value="Genomic_DNA"/>
</dbReference>
<reference evidence="2" key="1">
    <citation type="submission" date="2007-09" db="EMBL/GenBank/DDBJ databases">
        <title>Complete Genome Sequence of Rickettsia akari.</title>
        <authorList>
            <person name="Madan A."/>
            <person name="Fahey J."/>
            <person name="Helton E."/>
            <person name="Ketteman M."/>
            <person name="Madan A."/>
            <person name="Rodrigues S."/>
            <person name="Sanchez A."/>
            <person name="Whiting M."/>
            <person name="Dasch G."/>
            <person name="Eremeeva M."/>
        </authorList>
    </citation>
    <scope>NUCLEOTIDE SEQUENCE</scope>
    <source>
        <strain evidence="2">Hartford</strain>
    </source>
</reference>
<evidence type="ECO:0000256" key="1">
    <source>
        <dbReference type="SAM" id="Phobius"/>
    </source>
</evidence>
<dbReference type="Proteomes" id="UP000006830">
    <property type="component" value="Chromosome"/>
</dbReference>
<dbReference type="RefSeq" id="WP_012013330.1">
    <property type="nucleotide sequence ID" value="NC_009881.1"/>
</dbReference>
<accession>A8GM35</accession>
<dbReference type="HOGENOM" id="CLU_161385_0_0_5"/>
<keyword evidence="3" id="KW-1185">Reference proteome</keyword>
<protein>
    <submittedName>
        <fullName evidence="2">Uncharacterized protein</fullName>
    </submittedName>
</protein>
<organism evidence="2 3">
    <name type="scientific">Rickettsia akari (strain Hartford)</name>
    <dbReference type="NCBI Taxonomy" id="293614"/>
    <lineage>
        <taxon>Bacteria</taxon>
        <taxon>Pseudomonadati</taxon>
        <taxon>Pseudomonadota</taxon>
        <taxon>Alphaproteobacteria</taxon>
        <taxon>Rickettsiales</taxon>
        <taxon>Rickettsiaceae</taxon>
        <taxon>Rickettsieae</taxon>
        <taxon>Rickettsia</taxon>
        <taxon>spotted fever group</taxon>
    </lineage>
</organism>
<name>A8GM35_RICAH</name>
<dbReference type="STRING" id="293614.A1C_00635"/>
<evidence type="ECO:0000313" key="2">
    <source>
        <dbReference type="EMBL" id="ABV74460.1"/>
    </source>
</evidence>
<dbReference type="AlphaFoldDB" id="A8GM35"/>